<dbReference type="AlphaFoldDB" id="A0A072VJB1"/>
<reference evidence="1 3" key="2">
    <citation type="journal article" date="2014" name="BMC Genomics">
        <title>An improved genome release (version Mt4.0) for the model legume Medicago truncatula.</title>
        <authorList>
            <person name="Tang H."/>
            <person name="Krishnakumar V."/>
            <person name="Bidwell S."/>
            <person name="Rosen B."/>
            <person name="Chan A."/>
            <person name="Zhou S."/>
            <person name="Gentzbittel L."/>
            <person name="Childs K.L."/>
            <person name="Yandell M."/>
            <person name="Gundlach H."/>
            <person name="Mayer K.F."/>
            <person name="Schwartz D.C."/>
            <person name="Town C.D."/>
        </authorList>
    </citation>
    <scope>GENOME REANNOTATION</scope>
    <source>
        <strain evidence="1">A17</strain>
        <strain evidence="2 3">cv. Jemalong A17</strain>
    </source>
</reference>
<dbReference type="HOGENOM" id="CLU_2254081_0_0_1"/>
<evidence type="ECO:0000313" key="3">
    <source>
        <dbReference type="Proteomes" id="UP000002051"/>
    </source>
</evidence>
<evidence type="ECO:0000313" key="1">
    <source>
        <dbReference type="EMBL" id="KEH41518.1"/>
    </source>
</evidence>
<gene>
    <name evidence="1" type="ordered locus">MTR_1g051855</name>
</gene>
<reference evidence="1 3" key="1">
    <citation type="journal article" date="2011" name="Nature">
        <title>The Medicago genome provides insight into the evolution of rhizobial symbioses.</title>
        <authorList>
            <person name="Young N.D."/>
            <person name="Debelle F."/>
            <person name="Oldroyd G.E."/>
            <person name="Geurts R."/>
            <person name="Cannon S.B."/>
            <person name="Udvardi M.K."/>
            <person name="Benedito V.A."/>
            <person name="Mayer K.F."/>
            <person name="Gouzy J."/>
            <person name="Schoof H."/>
            <person name="Van de Peer Y."/>
            <person name="Proost S."/>
            <person name="Cook D.R."/>
            <person name="Meyers B.C."/>
            <person name="Spannagl M."/>
            <person name="Cheung F."/>
            <person name="De Mita S."/>
            <person name="Krishnakumar V."/>
            <person name="Gundlach H."/>
            <person name="Zhou S."/>
            <person name="Mudge J."/>
            <person name="Bharti A.K."/>
            <person name="Murray J.D."/>
            <person name="Naoumkina M.A."/>
            <person name="Rosen B."/>
            <person name="Silverstein K.A."/>
            <person name="Tang H."/>
            <person name="Rombauts S."/>
            <person name="Zhao P.X."/>
            <person name="Zhou P."/>
            <person name="Barbe V."/>
            <person name="Bardou P."/>
            <person name="Bechner M."/>
            <person name="Bellec A."/>
            <person name="Berger A."/>
            <person name="Berges H."/>
            <person name="Bidwell S."/>
            <person name="Bisseling T."/>
            <person name="Choisne N."/>
            <person name="Couloux A."/>
            <person name="Denny R."/>
            <person name="Deshpande S."/>
            <person name="Dai X."/>
            <person name="Doyle J.J."/>
            <person name="Dudez A.M."/>
            <person name="Farmer A.D."/>
            <person name="Fouteau S."/>
            <person name="Franken C."/>
            <person name="Gibelin C."/>
            <person name="Gish J."/>
            <person name="Goldstein S."/>
            <person name="Gonzalez A.J."/>
            <person name="Green P.J."/>
            <person name="Hallab A."/>
            <person name="Hartog M."/>
            <person name="Hua A."/>
            <person name="Humphray S.J."/>
            <person name="Jeong D.H."/>
            <person name="Jing Y."/>
            <person name="Jocker A."/>
            <person name="Kenton S.M."/>
            <person name="Kim D.J."/>
            <person name="Klee K."/>
            <person name="Lai H."/>
            <person name="Lang C."/>
            <person name="Lin S."/>
            <person name="Macmil S.L."/>
            <person name="Magdelenat G."/>
            <person name="Matthews L."/>
            <person name="McCorrison J."/>
            <person name="Monaghan E.L."/>
            <person name="Mun J.H."/>
            <person name="Najar F.Z."/>
            <person name="Nicholson C."/>
            <person name="Noirot C."/>
            <person name="O'Bleness M."/>
            <person name="Paule C.R."/>
            <person name="Poulain J."/>
            <person name="Prion F."/>
            <person name="Qin B."/>
            <person name="Qu C."/>
            <person name="Retzel E.F."/>
            <person name="Riddle C."/>
            <person name="Sallet E."/>
            <person name="Samain S."/>
            <person name="Samson N."/>
            <person name="Sanders I."/>
            <person name="Saurat O."/>
            <person name="Scarpelli C."/>
            <person name="Schiex T."/>
            <person name="Segurens B."/>
            <person name="Severin A.J."/>
            <person name="Sherrier D.J."/>
            <person name="Shi R."/>
            <person name="Sims S."/>
            <person name="Singer S.R."/>
            <person name="Sinharoy S."/>
            <person name="Sterck L."/>
            <person name="Viollet A."/>
            <person name="Wang B.B."/>
            <person name="Wang K."/>
            <person name="Wang M."/>
            <person name="Wang X."/>
            <person name="Warfsmann J."/>
            <person name="Weissenbach J."/>
            <person name="White D.D."/>
            <person name="White J.D."/>
            <person name="Wiley G.B."/>
            <person name="Wincker P."/>
            <person name="Xing Y."/>
            <person name="Yang L."/>
            <person name="Yao Z."/>
            <person name="Ying F."/>
            <person name="Zhai J."/>
            <person name="Zhou L."/>
            <person name="Zuber A."/>
            <person name="Denarie J."/>
            <person name="Dixon R.A."/>
            <person name="May G.D."/>
            <person name="Schwartz D.C."/>
            <person name="Rogers J."/>
            <person name="Quetier F."/>
            <person name="Town C.D."/>
            <person name="Roe B.A."/>
        </authorList>
    </citation>
    <scope>NUCLEOTIDE SEQUENCE [LARGE SCALE GENOMIC DNA]</scope>
    <source>
        <strain evidence="1">A17</strain>
        <strain evidence="2 3">cv. Jemalong A17</strain>
    </source>
</reference>
<dbReference type="Proteomes" id="UP000002051">
    <property type="component" value="Unassembled WGS sequence"/>
</dbReference>
<accession>A0A072VJB1</accession>
<dbReference type="EnsemblPlants" id="KEH41518">
    <property type="protein sequence ID" value="KEH41518"/>
    <property type="gene ID" value="MTR_1g051855"/>
</dbReference>
<sequence length="104" mass="12115">MTLHLLQYTRSVTISIRTLLIRHLSRAERQSLGLYFPQRETPPRKHCWRSGRGYMTIPSCMGKSKEQKAMMSYESPQKIYQQGQQLTITVPKLMSTMIINLNLS</sequence>
<organism evidence="1 3">
    <name type="scientific">Medicago truncatula</name>
    <name type="common">Barrel medic</name>
    <name type="synonym">Medicago tribuloides</name>
    <dbReference type="NCBI Taxonomy" id="3880"/>
    <lineage>
        <taxon>Eukaryota</taxon>
        <taxon>Viridiplantae</taxon>
        <taxon>Streptophyta</taxon>
        <taxon>Embryophyta</taxon>
        <taxon>Tracheophyta</taxon>
        <taxon>Spermatophyta</taxon>
        <taxon>Magnoliopsida</taxon>
        <taxon>eudicotyledons</taxon>
        <taxon>Gunneridae</taxon>
        <taxon>Pentapetalae</taxon>
        <taxon>rosids</taxon>
        <taxon>fabids</taxon>
        <taxon>Fabales</taxon>
        <taxon>Fabaceae</taxon>
        <taxon>Papilionoideae</taxon>
        <taxon>50 kb inversion clade</taxon>
        <taxon>NPAAA clade</taxon>
        <taxon>Hologalegina</taxon>
        <taxon>IRL clade</taxon>
        <taxon>Trifolieae</taxon>
        <taxon>Medicago</taxon>
    </lineage>
</organism>
<dbReference type="EMBL" id="CM001217">
    <property type="protein sequence ID" value="KEH41518.1"/>
    <property type="molecule type" value="Genomic_DNA"/>
</dbReference>
<proteinExistence type="predicted"/>
<protein>
    <submittedName>
        <fullName evidence="1 2">Uncharacterized protein</fullName>
    </submittedName>
</protein>
<reference evidence="2" key="3">
    <citation type="submission" date="2015-04" db="UniProtKB">
        <authorList>
            <consortium name="EnsemblPlants"/>
        </authorList>
    </citation>
    <scope>IDENTIFICATION</scope>
    <source>
        <strain evidence="2">cv. Jemalong A17</strain>
    </source>
</reference>
<evidence type="ECO:0000313" key="2">
    <source>
        <dbReference type="EnsemblPlants" id="KEH41518"/>
    </source>
</evidence>
<keyword evidence="3" id="KW-1185">Reference proteome</keyword>
<name>A0A072VJB1_MEDTR</name>